<gene>
    <name evidence="2" type="ORF">SAMN05216564_102340</name>
</gene>
<feature type="region of interest" description="Disordered" evidence="1">
    <location>
        <begin position="129"/>
        <end position="150"/>
    </location>
</feature>
<dbReference type="InterPro" id="IPR055710">
    <property type="entry name" value="DUF7286"/>
</dbReference>
<name>A0A1H3G5N3_9EURY</name>
<organism evidence="2 3">
    <name type="scientific">Halopenitus persicus</name>
    <dbReference type="NCBI Taxonomy" id="1048396"/>
    <lineage>
        <taxon>Archaea</taxon>
        <taxon>Methanobacteriati</taxon>
        <taxon>Methanobacteriota</taxon>
        <taxon>Stenosarchaea group</taxon>
        <taxon>Halobacteria</taxon>
        <taxon>Halobacteriales</taxon>
        <taxon>Haloferacaceae</taxon>
        <taxon>Halopenitus</taxon>
    </lineage>
</organism>
<protein>
    <submittedName>
        <fullName evidence="2">Uncharacterized protein</fullName>
    </submittedName>
</protein>
<feature type="region of interest" description="Disordered" evidence="1">
    <location>
        <begin position="476"/>
        <end position="505"/>
    </location>
</feature>
<dbReference type="OrthoDB" id="124691at2157"/>
<accession>A0A1H3G5N3</accession>
<evidence type="ECO:0000313" key="3">
    <source>
        <dbReference type="Proteomes" id="UP000199079"/>
    </source>
</evidence>
<feature type="region of interest" description="Disordered" evidence="1">
    <location>
        <begin position="1046"/>
        <end position="1070"/>
    </location>
</feature>
<keyword evidence="3" id="KW-1185">Reference proteome</keyword>
<dbReference type="EMBL" id="FNPC01000002">
    <property type="protein sequence ID" value="SDX98347.1"/>
    <property type="molecule type" value="Genomic_DNA"/>
</dbReference>
<evidence type="ECO:0000313" key="2">
    <source>
        <dbReference type="EMBL" id="SDX98347.1"/>
    </source>
</evidence>
<evidence type="ECO:0000256" key="1">
    <source>
        <dbReference type="SAM" id="MobiDB-lite"/>
    </source>
</evidence>
<dbReference type="RefSeq" id="WP_092731119.1">
    <property type="nucleotide sequence ID" value="NZ_FNPC01000002.1"/>
</dbReference>
<dbReference type="Pfam" id="PF23957">
    <property type="entry name" value="DUF7286"/>
    <property type="match status" value="1"/>
</dbReference>
<feature type="region of interest" description="Disordered" evidence="1">
    <location>
        <begin position="628"/>
        <end position="685"/>
    </location>
</feature>
<feature type="compositionally biased region" description="Low complexity" evidence="1">
    <location>
        <begin position="772"/>
        <end position="784"/>
    </location>
</feature>
<proteinExistence type="predicted"/>
<feature type="compositionally biased region" description="Low complexity" evidence="1">
    <location>
        <begin position="322"/>
        <end position="340"/>
    </location>
</feature>
<feature type="compositionally biased region" description="Basic and acidic residues" evidence="1">
    <location>
        <begin position="791"/>
        <end position="802"/>
    </location>
</feature>
<dbReference type="Proteomes" id="UP000199079">
    <property type="component" value="Unassembled WGS sequence"/>
</dbReference>
<reference evidence="3" key="1">
    <citation type="submission" date="2016-10" db="EMBL/GenBank/DDBJ databases">
        <authorList>
            <person name="Varghese N."/>
            <person name="Submissions S."/>
        </authorList>
    </citation>
    <scope>NUCLEOTIDE SEQUENCE [LARGE SCALE GENOMIC DNA]</scope>
    <source>
        <strain evidence="3">DC30,IBRC 10041,KCTC 4046</strain>
    </source>
</reference>
<sequence>MRPSDRPALSIADDRRGRVPFALVGVLLLVSSGAYASGLATTGVTIDRSVERAMDRASADLTPAIRSATADAARAAAAQPVTRPGGDVPRTVIRNDSAFEDALRIRVGLAVEASVETVTARDGDIRATTTVPFEDPAPPTRGGYSPGNDDPTTLADVRDGVTIAPAANGTALEVTVQNVTTTARRNGRIVGERTRDVTVVVAVPVLAAHERTERFEAALNRGAIEGTGLGRQLTGRLYAIAWARGYAQRFGAPVQNVVGNRHVELSTNAGITAVQREAFGAADPNASAGVRRAAVRTGLTDLLEPTGVDENEWSRFVLETSVPDPSDAAAASTETAPVTAGNGDESDATDVTETVTAGPAADAALVETLDRTDAIAESAYRVEATRRIRVDRTGGRTRPPLRESPGANWTYVGERTTSTADARGSGGENGFDTATRRVTADHRTTRYWTDGSSRRTTTVQWSQRYRVTVAVDGRYAPAAGAPDRPTSPTFERGGAIDGPNLRDTPDAARRKLDAANADAVAERAVESSAERRRRTVVYGDRPADLRGWMRDDLAAIHGEVRATETTVEMRAVAAGTANPYGELAATLRDERDELVDAPRTYDGAADRARVAARRAYVDATIEELERRARTAQDVQDGVENAASERDRGGSTDGTSLGQYVAAAGRTTDPEPDEVGVEGPGGPVSFRPAGSPGYLPRTTIDAASPAVEPGSRTRPLVTRNVNVFTVPYGDAASGIVDRALAAGDRVPLPQAGRTLAASERTLRETGDEADTPDGTTASDAGSTATTDEEQAAELRRSHDRLESDVSGSIDRVERRVEHRIGAVTDLPGAERKAVVDAASDRYATPGQLATAMGDGRYAEAIVAETGRRTTLTDGDRARLGAEIRTTLRSAMESDRTSVSKSRVTRAGEITRTVARKRIESVVENELRRAGGKAVDRLGEEHEWATDVTKQVGAGLPVAPVPGYWYATVNVWHVDVAGTYPRFELRSNTGPPGQPFRYVRGSGRSTVEVDGERVTLGYTEPVRFETGTTVVVAVPPGPPGVGDVDGTWSERSAGWPCPGAERRTCSAKSESR</sequence>
<dbReference type="AlphaFoldDB" id="A0A1H3G5N3"/>
<feature type="compositionally biased region" description="Basic and acidic residues" evidence="1">
    <location>
        <begin position="1058"/>
        <end position="1070"/>
    </location>
</feature>
<feature type="region of interest" description="Disordered" evidence="1">
    <location>
        <begin position="322"/>
        <end position="349"/>
    </location>
</feature>
<feature type="region of interest" description="Disordered" evidence="1">
    <location>
        <begin position="750"/>
        <end position="805"/>
    </location>
</feature>